<protein>
    <submittedName>
        <fullName evidence="2">Uncharacterized protein</fullName>
    </submittedName>
</protein>
<gene>
    <name evidence="2" type="ORF">NTJ_00200</name>
</gene>
<evidence type="ECO:0000256" key="1">
    <source>
        <dbReference type="SAM" id="MobiDB-lite"/>
    </source>
</evidence>
<accession>A0ABN7A661</accession>
<organism evidence="2 3">
    <name type="scientific">Nesidiocoris tenuis</name>
    <dbReference type="NCBI Taxonomy" id="355587"/>
    <lineage>
        <taxon>Eukaryota</taxon>
        <taxon>Metazoa</taxon>
        <taxon>Ecdysozoa</taxon>
        <taxon>Arthropoda</taxon>
        <taxon>Hexapoda</taxon>
        <taxon>Insecta</taxon>
        <taxon>Pterygota</taxon>
        <taxon>Neoptera</taxon>
        <taxon>Paraneoptera</taxon>
        <taxon>Hemiptera</taxon>
        <taxon>Heteroptera</taxon>
        <taxon>Panheteroptera</taxon>
        <taxon>Cimicomorpha</taxon>
        <taxon>Miridae</taxon>
        <taxon>Dicyphina</taxon>
        <taxon>Nesidiocoris</taxon>
    </lineage>
</organism>
<dbReference type="Proteomes" id="UP001307889">
    <property type="component" value="Chromosome 1"/>
</dbReference>
<reference evidence="2 3" key="1">
    <citation type="submission" date="2023-09" db="EMBL/GenBank/DDBJ databases">
        <title>Nesidiocoris tenuis whole genome shotgun sequence.</title>
        <authorList>
            <person name="Shibata T."/>
            <person name="Shimoda M."/>
            <person name="Kobayashi T."/>
            <person name="Uehara T."/>
        </authorList>
    </citation>
    <scope>NUCLEOTIDE SEQUENCE [LARGE SCALE GENOMIC DNA]</scope>
    <source>
        <strain evidence="2 3">Japan</strain>
    </source>
</reference>
<evidence type="ECO:0000313" key="3">
    <source>
        <dbReference type="Proteomes" id="UP001307889"/>
    </source>
</evidence>
<name>A0ABN7A661_9HEMI</name>
<keyword evidence="3" id="KW-1185">Reference proteome</keyword>
<proteinExistence type="predicted"/>
<sequence>MLHGGMFGQHALGCPVGRRNPGQGLRPLPCDSDQLAADKGQGQQGAAGDGQVLQGVRSSGGDPCACLPGVSSDARGTSEAARRSDSDGRGEPVEQGGWSVECEKTYRFPGGTVLRPDLIATRPDGEKVFIVDMQVVLGSSNLRDAHEAKVRKYDRVDLKSAVASQRGTEVGRVEVAAATLSWRGIWHGKSGESLRAMGVPLGVLNGVTTRVILGSYLNWWSFNTSTSNFRKRQRGGVG</sequence>
<feature type="region of interest" description="Disordered" evidence="1">
    <location>
        <begin position="18"/>
        <end position="98"/>
    </location>
</feature>
<dbReference type="EMBL" id="AP028909">
    <property type="protein sequence ID" value="BES87393.1"/>
    <property type="molecule type" value="Genomic_DNA"/>
</dbReference>
<feature type="compositionally biased region" description="Basic and acidic residues" evidence="1">
    <location>
        <begin position="80"/>
        <end position="92"/>
    </location>
</feature>
<evidence type="ECO:0000313" key="2">
    <source>
        <dbReference type="EMBL" id="BES87393.1"/>
    </source>
</evidence>